<dbReference type="SUPFAM" id="SSF53300">
    <property type="entry name" value="vWA-like"/>
    <property type="match status" value="1"/>
</dbReference>
<dbReference type="AlphaFoldDB" id="A0A383DBX7"/>
<feature type="domain" description="Aerotolerance regulator N-terminal" evidence="6">
    <location>
        <begin position="1"/>
        <end position="75"/>
    </location>
</feature>
<evidence type="ECO:0000256" key="4">
    <source>
        <dbReference type="ARBA" id="ARBA00023136"/>
    </source>
</evidence>
<name>A0A383DBX7_9ZZZZ</name>
<dbReference type="InterPro" id="IPR050768">
    <property type="entry name" value="UPF0353/GerABKA_families"/>
</dbReference>
<dbReference type="Gene3D" id="3.40.50.410">
    <property type="entry name" value="von Willebrand factor, type A domain"/>
    <property type="match status" value="1"/>
</dbReference>
<keyword evidence="1" id="KW-1003">Cell membrane</keyword>
<evidence type="ECO:0000256" key="2">
    <source>
        <dbReference type="ARBA" id="ARBA00022692"/>
    </source>
</evidence>
<dbReference type="PANTHER" id="PTHR22550">
    <property type="entry name" value="SPORE GERMINATION PROTEIN"/>
    <property type="match status" value="1"/>
</dbReference>
<evidence type="ECO:0000256" key="1">
    <source>
        <dbReference type="ARBA" id="ARBA00022475"/>
    </source>
</evidence>
<keyword evidence="3 5" id="KW-1133">Transmembrane helix</keyword>
<feature type="transmembrane region" description="Helical" evidence="5">
    <location>
        <begin position="56"/>
        <end position="73"/>
    </location>
</feature>
<protein>
    <recommendedName>
        <fullName evidence="9">VWFA domain-containing protein</fullName>
    </recommendedName>
</protein>
<dbReference type="Pfam" id="PF07584">
    <property type="entry name" value="BatA"/>
    <property type="match status" value="1"/>
</dbReference>
<proteinExistence type="predicted"/>
<keyword evidence="4 5" id="KW-0472">Membrane</keyword>
<evidence type="ECO:0000259" key="6">
    <source>
        <dbReference type="Pfam" id="PF07584"/>
    </source>
</evidence>
<evidence type="ECO:0000259" key="7">
    <source>
        <dbReference type="Pfam" id="PF13519"/>
    </source>
</evidence>
<dbReference type="Pfam" id="PF13519">
    <property type="entry name" value="VWA_2"/>
    <property type="match status" value="1"/>
</dbReference>
<evidence type="ECO:0008006" key="9">
    <source>
        <dbReference type="Google" id="ProtNLM"/>
    </source>
</evidence>
<feature type="domain" description="VWFA" evidence="7">
    <location>
        <begin position="91"/>
        <end position="168"/>
    </location>
</feature>
<organism evidence="8">
    <name type="scientific">marine metagenome</name>
    <dbReference type="NCBI Taxonomy" id="408172"/>
    <lineage>
        <taxon>unclassified sequences</taxon>
        <taxon>metagenomes</taxon>
        <taxon>ecological metagenomes</taxon>
    </lineage>
</organism>
<accession>A0A383DBX7</accession>
<sequence length="171" mass="19263">MRFAHPEFLYALGLIPLLLMFYAFSFRKKAEAFERFGNRDLLLKLSRTTSFRRQRIKAGLLILSLIFCILAMARPQLGARTELVKREGIEIMVAMDVSTSMLAEDVKPNRLIRAKQAVRNLLGRLQEDRIGLVVFAGAAYLQCPMTSDYSAVQLFLDGVDTETISTQGTAI</sequence>
<feature type="non-terminal residue" evidence="8">
    <location>
        <position position="171"/>
    </location>
</feature>
<dbReference type="InterPro" id="IPR024163">
    <property type="entry name" value="Aerotolerance_reg_N"/>
</dbReference>
<evidence type="ECO:0000313" key="8">
    <source>
        <dbReference type="EMBL" id="SVE41997.1"/>
    </source>
</evidence>
<dbReference type="EMBL" id="UINC01216029">
    <property type="protein sequence ID" value="SVE41997.1"/>
    <property type="molecule type" value="Genomic_DNA"/>
</dbReference>
<dbReference type="PANTHER" id="PTHR22550:SF5">
    <property type="entry name" value="LEUCINE ZIPPER PROTEIN 4"/>
    <property type="match status" value="1"/>
</dbReference>
<reference evidence="8" key="1">
    <citation type="submission" date="2018-05" db="EMBL/GenBank/DDBJ databases">
        <authorList>
            <person name="Lanie J.A."/>
            <person name="Ng W.-L."/>
            <person name="Kazmierczak K.M."/>
            <person name="Andrzejewski T.M."/>
            <person name="Davidsen T.M."/>
            <person name="Wayne K.J."/>
            <person name="Tettelin H."/>
            <person name="Glass J.I."/>
            <person name="Rusch D."/>
            <person name="Podicherti R."/>
            <person name="Tsui H.-C.T."/>
            <person name="Winkler M.E."/>
        </authorList>
    </citation>
    <scope>NUCLEOTIDE SEQUENCE</scope>
</reference>
<evidence type="ECO:0000256" key="3">
    <source>
        <dbReference type="ARBA" id="ARBA00022989"/>
    </source>
</evidence>
<gene>
    <name evidence="8" type="ORF">METZ01_LOCUS494851</name>
</gene>
<dbReference type="InterPro" id="IPR002035">
    <property type="entry name" value="VWF_A"/>
</dbReference>
<keyword evidence="2 5" id="KW-0812">Transmembrane</keyword>
<evidence type="ECO:0000256" key="5">
    <source>
        <dbReference type="SAM" id="Phobius"/>
    </source>
</evidence>
<dbReference type="InterPro" id="IPR036465">
    <property type="entry name" value="vWFA_dom_sf"/>
</dbReference>